<dbReference type="InterPro" id="IPR013154">
    <property type="entry name" value="ADH-like_N"/>
</dbReference>
<evidence type="ECO:0000313" key="9">
    <source>
        <dbReference type="Proteomes" id="UP000027222"/>
    </source>
</evidence>
<dbReference type="HOGENOM" id="CLU_026673_11_0_1"/>
<comment type="similarity">
    <text evidence="2">Belongs to the zinc-containing alcohol dehydrogenase family.</text>
</comment>
<dbReference type="GO" id="GO:0000721">
    <property type="term" value="F:(R,R)-butanediol dehydrogenase activity"/>
    <property type="evidence" value="ECO:0007669"/>
    <property type="project" value="TreeGrafter"/>
</dbReference>
<dbReference type="GO" id="GO:0005737">
    <property type="term" value="C:cytoplasm"/>
    <property type="evidence" value="ECO:0007669"/>
    <property type="project" value="TreeGrafter"/>
</dbReference>
<accession>A0A067SDX9</accession>
<organism evidence="8 9">
    <name type="scientific">Galerina marginata (strain CBS 339.88)</name>
    <dbReference type="NCBI Taxonomy" id="685588"/>
    <lineage>
        <taxon>Eukaryota</taxon>
        <taxon>Fungi</taxon>
        <taxon>Dikarya</taxon>
        <taxon>Basidiomycota</taxon>
        <taxon>Agaricomycotina</taxon>
        <taxon>Agaricomycetes</taxon>
        <taxon>Agaricomycetidae</taxon>
        <taxon>Agaricales</taxon>
        <taxon>Agaricineae</taxon>
        <taxon>Strophariaceae</taxon>
        <taxon>Galerina</taxon>
    </lineage>
</organism>
<dbReference type="STRING" id="685588.A0A067SDX9"/>
<dbReference type="InterPro" id="IPR013149">
    <property type="entry name" value="ADH-like_C"/>
</dbReference>
<dbReference type="OrthoDB" id="3941538at2759"/>
<dbReference type="Pfam" id="PF08240">
    <property type="entry name" value="ADH_N"/>
    <property type="match status" value="1"/>
</dbReference>
<evidence type="ECO:0000256" key="4">
    <source>
        <dbReference type="ARBA" id="ARBA00022833"/>
    </source>
</evidence>
<dbReference type="PANTHER" id="PTHR43161:SF23">
    <property type="entry name" value="(R,R)-BUTANEDIOL DEHYDROGENASE-RELATED"/>
    <property type="match status" value="1"/>
</dbReference>
<evidence type="ECO:0000259" key="6">
    <source>
        <dbReference type="Pfam" id="PF00107"/>
    </source>
</evidence>
<dbReference type="InterPro" id="IPR036291">
    <property type="entry name" value="NAD(P)-bd_dom_sf"/>
</dbReference>
<evidence type="ECO:0000259" key="7">
    <source>
        <dbReference type="Pfam" id="PF08240"/>
    </source>
</evidence>
<keyword evidence="4" id="KW-0862">Zinc</keyword>
<keyword evidence="9" id="KW-1185">Reference proteome</keyword>
<dbReference type="Pfam" id="PF00107">
    <property type="entry name" value="ADH_zinc_N"/>
    <property type="match status" value="1"/>
</dbReference>
<feature type="domain" description="Alcohol dehydrogenase-like N-terminal" evidence="7">
    <location>
        <begin position="5"/>
        <end position="122"/>
    </location>
</feature>
<dbReference type="EMBL" id="KL142409">
    <property type="protein sequence ID" value="KDR68217.1"/>
    <property type="molecule type" value="Genomic_DNA"/>
</dbReference>
<dbReference type="GO" id="GO:0034079">
    <property type="term" value="P:butanediol biosynthetic process"/>
    <property type="evidence" value="ECO:0007669"/>
    <property type="project" value="TreeGrafter"/>
</dbReference>
<proteinExistence type="inferred from homology"/>
<dbReference type="GO" id="GO:0046872">
    <property type="term" value="F:metal ion binding"/>
    <property type="evidence" value="ECO:0007669"/>
    <property type="project" value="UniProtKB-KW"/>
</dbReference>
<evidence type="ECO:0008006" key="10">
    <source>
        <dbReference type="Google" id="ProtNLM"/>
    </source>
</evidence>
<dbReference type="Proteomes" id="UP000027222">
    <property type="component" value="Unassembled WGS sequence"/>
</dbReference>
<name>A0A067SDX9_GALM3</name>
<gene>
    <name evidence="8" type="ORF">GALMADRAFT_146463</name>
</gene>
<evidence type="ECO:0000256" key="1">
    <source>
        <dbReference type="ARBA" id="ARBA00001947"/>
    </source>
</evidence>
<keyword evidence="3" id="KW-0479">Metal-binding</keyword>
<evidence type="ECO:0000256" key="5">
    <source>
        <dbReference type="ARBA" id="ARBA00023002"/>
    </source>
</evidence>
<feature type="domain" description="Alcohol dehydrogenase-like C-terminal" evidence="6">
    <location>
        <begin position="160"/>
        <end position="291"/>
    </location>
</feature>
<reference evidence="9" key="1">
    <citation type="journal article" date="2014" name="Proc. Natl. Acad. Sci. U.S.A.">
        <title>Extensive sampling of basidiomycete genomes demonstrates inadequacy of the white-rot/brown-rot paradigm for wood decay fungi.</title>
        <authorList>
            <person name="Riley R."/>
            <person name="Salamov A.A."/>
            <person name="Brown D.W."/>
            <person name="Nagy L.G."/>
            <person name="Floudas D."/>
            <person name="Held B.W."/>
            <person name="Levasseur A."/>
            <person name="Lombard V."/>
            <person name="Morin E."/>
            <person name="Otillar R."/>
            <person name="Lindquist E.A."/>
            <person name="Sun H."/>
            <person name="LaButti K.M."/>
            <person name="Schmutz J."/>
            <person name="Jabbour D."/>
            <person name="Luo H."/>
            <person name="Baker S.E."/>
            <person name="Pisabarro A.G."/>
            <person name="Walton J.D."/>
            <person name="Blanchette R.A."/>
            <person name="Henrissat B."/>
            <person name="Martin F."/>
            <person name="Cullen D."/>
            <person name="Hibbett D.S."/>
            <person name="Grigoriev I.V."/>
        </authorList>
    </citation>
    <scope>NUCLEOTIDE SEQUENCE [LARGE SCALE GENOMIC DNA]</scope>
    <source>
        <strain evidence="9">CBS 339.88</strain>
    </source>
</reference>
<dbReference type="AlphaFoldDB" id="A0A067SDX9"/>
<dbReference type="SUPFAM" id="SSF50129">
    <property type="entry name" value="GroES-like"/>
    <property type="match status" value="1"/>
</dbReference>
<comment type="cofactor">
    <cofactor evidence="1">
        <name>Zn(2+)</name>
        <dbReference type="ChEBI" id="CHEBI:29105"/>
    </cofactor>
</comment>
<sequence length="333" mass="35331">MQPAFKVCGSDLHAYLAQMPKFPTKTEAVELSGETLPITLGHEISGTIVELGPALETEPWKVGQNVVIEPVISCLKTDICRQCAAGTTNICPKANCIGIGGWGGGLAEYIVADIRNVHILPDRVPLDIGACMEPLAVAWYAVKQAGFKKGDTVLISGAGPVGLFLLIVLRSIDQSSNIFIFEPAYQRRELALARGATKAFDPTGIAGEAMAAKVQNLNGGFGVEIAFDAAGVQGSLDAGLASLRPRGVFINVAGWERNPTIDMNLILIREITLTAAVCYNGIYPEMLAAVASGKIKGISDLITSKISLDDLVHKGFLALLNQKDSQVKILVHP</sequence>
<dbReference type="InterPro" id="IPR011032">
    <property type="entry name" value="GroES-like_sf"/>
</dbReference>
<dbReference type="PANTHER" id="PTHR43161">
    <property type="entry name" value="SORBITOL DEHYDROGENASE"/>
    <property type="match status" value="1"/>
</dbReference>
<evidence type="ECO:0000313" key="8">
    <source>
        <dbReference type="EMBL" id="KDR68217.1"/>
    </source>
</evidence>
<dbReference type="Gene3D" id="3.40.50.720">
    <property type="entry name" value="NAD(P)-binding Rossmann-like Domain"/>
    <property type="match status" value="1"/>
</dbReference>
<evidence type="ECO:0000256" key="2">
    <source>
        <dbReference type="ARBA" id="ARBA00008072"/>
    </source>
</evidence>
<protein>
    <recommendedName>
        <fullName evidence="10">Enoyl reductase (ER) domain-containing protein</fullName>
    </recommendedName>
</protein>
<dbReference type="Gene3D" id="3.90.180.10">
    <property type="entry name" value="Medium-chain alcohol dehydrogenases, catalytic domain"/>
    <property type="match status" value="1"/>
</dbReference>
<evidence type="ECO:0000256" key="3">
    <source>
        <dbReference type="ARBA" id="ARBA00022723"/>
    </source>
</evidence>
<dbReference type="SUPFAM" id="SSF51735">
    <property type="entry name" value="NAD(P)-binding Rossmann-fold domains"/>
    <property type="match status" value="1"/>
</dbReference>
<keyword evidence="5" id="KW-0560">Oxidoreductase</keyword>